<dbReference type="PANTHER" id="PTHR37216:SF1">
    <property type="entry name" value="EXPRESSED PROTEIN"/>
    <property type="match status" value="1"/>
</dbReference>
<dbReference type="EMBL" id="LR746264">
    <property type="protein sequence ID" value="CAA7388511.1"/>
    <property type="molecule type" value="Genomic_DNA"/>
</dbReference>
<dbReference type="InterPro" id="IPR057196">
    <property type="entry name" value="DUF7874"/>
</dbReference>
<proteinExistence type="predicted"/>
<dbReference type="PANTHER" id="PTHR37216">
    <property type="entry name" value="EXPRESSED PROTEIN"/>
    <property type="match status" value="1"/>
</dbReference>
<name>A0A7I8JXK6_SPIIN</name>
<dbReference type="Proteomes" id="UP000663760">
    <property type="component" value="Chromosome 1"/>
</dbReference>
<organism evidence="1 2">
    <name type="scientific">Spirodela intermedia</name>
    <name type="common">Intermediate duckweed</name>
    <dbReference type="NCBI Taxonomy" id="51605"/>
    <lineage>
        <taxon>Eukaryota</taxon>
        <taxon>Viridiplantae</taxon>
        <taxon>Streptophyta</taxon>
        <taxon>Embryophyta</taxon>
        <taxon>Tracheophyta</taxon>
        <taxon>Spermatophyta</taxon>
        <taxon>Magnoliopsida</taxon>
        <taxon>Liliopsida</taxon>
        <taxon>Araceae</taxon>
        <taxon>Lemnoideae</taxon>
        <taxon>Spirodela</taxon>
    </lineage>
</organism>
<dbReference type="OrthoDB" id="785636at2759"/>
<sequence>MGQAMGKLMASETGTEENLRNHLRKFVVEYLEENHKKFEQLMESNSEQKPNLFYHFVYKIVEEINARSGAIQYDMPNFDRFKSIFKEVHPDEKRKLTKEEFRKFFEKAVGFQSVQAGQGFKEILLLILGVPVVATFAKRAMLGKNSQISDDVLIPVVTSATVVYLAKSNKL</sequence>
<dbReference type="AlphaFoldDB" id="A0A7I8JXK6"/>
<dbReference type="Pfam" id="PF25284">
    <property type="entry name" value="DUF7874"/>
    <property type="match status" value="1"/>
</dbReference>
<evidence type="ECO:0000313" key="1">
    <source>
        <dbReference type="EMBL" id="CAA7388511.1"/>
    </source>
</evidence>
<gene>
    <name evidence="1" type="ORF">SI8410_01000720</name>
</gene>
<protein>
    <submittedName>
        <fullName evidence="1">Uncharacterized protein</fullName>
    </submittedName>
</protein>
<accession>A0A7I8JXK6</accession>
<evidence type="ECO:0000313" key="2">
    <source>
        <dbReference type="Proteomes" id="UP000663760"/>
    </source>
</evidence>
<keyword evidence="2" id="KW-1185">Reference proteome</keyword>
<reference evidence="1" key="1">
    <citation type="submission" date="2020-02" db="EMBL/GenBank/DDBJ databases">
        <authorList>
            <person name="Scholz U."/>
            <person name="Mascher M."/>
            <person name="Fiebig A."/>
        </authorList>
    </citation>
    <scope>NUCLEOTIDE SEQUENCE</scope>
</reference>